<feature type="compositionally biased region" description="Polar residues" evidence="1">
    <location>
        <begin position="151"/>
        <end position="165"/>
    </location>
</feature>
<feature type="compositionally biased region" description="Low complexity" evidence="1">
    <location>
        <begin position="37"/>
        <end position="54"/>
    </location>
</feature>
<evidence type="ECO:0000256" key="1">
    <source>
        <dbReference type="SAM" id="MobiDB-lite"/>
    </source>
</evidence>
<feature type="compositionally biased region" description="Basic and acidic residues" evidence="1">
    <location>
        <begin position="1"/>
        <end position="10"/>
    </location>
</feature>
<keyword evidence="3" id="KW-1185">Reference proteome</keyword>
<accession>A0AAV7VS02</accession>
<dbReference type="Proteomes" id="UP001066276">
    <property type="component" value="Chromosome 2_1"/>
</dbReference>
<comment type="caution">
    <text evidence="2">The sequence shown here is derived from an EMBL/GenBank/DDBJ whole genome shotgun (WGS) entry which is preliminary data.</text>
</comment>
<protein>
    <submittedName>
        <fullName evidence="2">Uncharacterized protein</fullName>
    </submittedName>
</protein>
<sequence length="171" mass="19531">MERPTSDKKTRQGARATMNSKTKRPEGGPYKRPKNPQGQSRQWQQLQQQDTGEQAHSLSRKGDPNIKKETIPKKQTPTKSRAGKKKRHQPEGAQTPPKNRRGCQWTRKYRARGSQVDQEGHKRQPQRRRTRSGATTPWNTKGREERAKTGKTISPHQAKNPTRKSPTAAKV</sequence>
<feature type="compositionally biased region" description="Basic and acidic residues" evidence="1">
    <location>
        <begin position="60"/>
        <end position="72"/>
    </location>
</feature>
<dbReference type="AlphaFoldDB" id="A0AAV7VS02"/>
<evidence type="ECO:0000313" key="2">
    <source>
        <dbReference type="EMBL" id="KAJ1203474.1"/>
    </source>
</evidence>
<dbReference type="EMBL" id="JANPWB010000003">
    <property type="protein sequence ID" value="KAJ1203474.1"/>
    <property type="molecule type" value="Genomic_DNA"/>
</dbReference>
<name>A0AAV7VS02_PLEWA</name>
<organism evidence="2 3">
    <name type="scientific">Pleurodeles waltl</name>
    <name type="common">Iberian ribbed newt</name>
    <dbReference type="NCBI Taxonomy" id="8319"/>
    <lineage>
        <taxon>Eukaryota</taxon>
        <taxon>Metazoa</taxon>
        <taxon>Chordata</taxon>
        <taxon>Craniata</taxon>
        <taxon>Vertebrata</taxon>
        <taxon>Euteleostomi</taxon>
        <taxon>Amphibia</taxon>
        <taxon>Batrachia</taxon>
        <taxon>Caudata</taxon>
        <taxon>Salamandroidea</taxon>
        <taxon>Salamandridae</taxon>
        <taxon>Pleurodelinae</taxon>
        <taxon>Pleurodeles</taxon>
    </lineage>
</organism>
<evidence type="ECO:0000313" key="3">
    <source>
        <dbReference type="Proteomes" id="UP001066276"/>
    </source>
</evidence>
<proteinExistence type="predicted"/>
<feature type="region of interest" description="Disordered" evidence="1">
    <location>
        <begin position="1"/>
        <end position="171"/>
    </location>
</feature>
<reference evidence="2" key="1">
    <citation type="journal article" date="2022" name="bioRxiv">
        <title>Sequencing and chromosome-scale assembly of the giantPleurodeles waltlgenome.</title>
        <authorList>
            <person name="Brown T."/>
            <person name="Elewa A."/>
            <person name="Iarovenko S."/>
            <person name="Subramanian E."/>
            <person name="Araus A.J."/>
            <person name="Petzold A."/>
            <person name="Susuki M."/>
            <person name="Suzuki K.-i.T."/>
            <person name="Hayashi T."/>
            <person name="Toyoda A."/>
            <person name="Oliveira C."/>
            <person name="Osipova E."/>
            <person name="Leigh N.D."/>
            <person name="Simon A."/>
            <person name="Yun M.H."/>
        </authorList>
    </citation>
    <scope>NUCLEOTIDE SEQUENCE</scope>
    <source>
        <strain evidence="2">20211129_DDA</strain>
        <tissue evidence="2">Liver</tissue>
    </source>
</reference>
<gene>
    <name evidence="2" type="ORF">NDU88_007260</name>
</gene>